<evidence type="ECO:0000313" key="3">
    <source>
        <dbReference type="EMBL" id="CAD9708740.1"/>
    </source>
</evidence>
<dbReference type="GO" id="GO:0005737">
    <property type="term" value="C:cytoplasm"/>
    <property type="evidence" value="ECO:0007669"/>
    <property type="project" value="TreeGrafter"/>
</dbReference>
<feature type="domain" description="Gfo/Idh/MocA-like oxidoreductase N-terminal" evidence="2">
    <location>
        <begin position="59"/>
        <end position="195"/>
    </location>
</feature>
<dbReference type="SUPFAM" id="SSF51735">
    <property type="entry name" value="NAD(P)-binding Rossmann-fold domains"/>
    <property type="match status" value="1"/>
</dbReference>
<sequence>MSGDVPPLPSLMRQNTSGGGMASGEGAQGGGGGGGGDLGCLMVGTGEYTTGYVGGAAADSDKGAGVVGLVMFDLRRRGKVARLSMCGTNGSKFTGIRAHMQAAIGAVYDDMDLSFQSFPADGQRDPLAYREALAGMRPGDIATIFTPDDTHFDIAMACIERGLHVLVTKPIVKTLKDHLALYEAARKAGVLVAVEVHKRFDPIYVDARDRIQALGGLSYMYAYMSQPKHQLETFRAWAGKSSDISYYLNSHHIDFAEWALLGIARPVSVTSIASTGIAHAKDMPTEDAITLTVQWENLADKSLGHAVYTSSWVAPKSDVHSQQRFFYMGQRGEINVDQAHRGYNMSADGDGYRSINPLFMKYTPTDGMFSGQNGYGYVSFEKFLDAATAINQRKASVESFDSSLPTIGVTFATTAILEAGRLSLDSGGKSVAIHYDTPDSHVPARLEVV</sequence>
<gene>
    <name evidence="3" type="ORF">RMAR1173_LOCUS19732</name>
</gene>
<dbReference type="AlphaFoldDB" id="A0A7S2WUR1"/>
<evidence type="ECO:0000256" key="1">
    <source>
        <dbReference type="SAM" id="MobiDB-lite"/>
    </source>
</evidence>
<dbReference type="SUPFAM" id="SSF55347">
    <property type="entry name" value="Glyceraldehyde-3-phosphate dehydrogenase-like, C-terminal domain"/>
    <property type="match status" value="1"/>
</dbReference>
<dbReference type="GO" id="GO:0000166">
    <property type="term" value="F:nucleotide binding"/>
    <property type="evidence" value="ECO:0007669"/>
    <property type="project" value="InterPro"/>
</dbReference>
<reference evidence="3" key="1">
    <citation type="submission" date="2021-01" db="EMBL/GenBank/DDBJ databases">
        <authorList>
            <person name="Corre E."/>
            <person name="Pelletier E."/>
            <person name="Niang G."/>
            <person name="Scheremetjew M."/>
            <person name="Finn R."/>
            <person name="Kale V."/>
            <person name="Holt S."/>
            <person name="Cochrane G."/>
            <person name="Meng A."/>
            <person name="Brown T."/>
            <person name="Cohen L."/>
        </authorList>
    </citation>
    <scope>NUCLEOTIDE SEQUENCE</scope>
    <source>
        <strain evidence="3">CCMP1243</strain>
    </source>
</reference>
<proteinExistence type="predicted"/>
<dbReference type="Gene3D" id="3.40.50.720">
    <property type="entry name" value="NAD(P)-binding Rossmann-like Domain"/>
    <property type="match status" value="1"/>
</dbReference>
<dbReference type="GO" id="GO:0006740">
    <property type="term" value="P:NADPH regeneration"/>
    <property type="evidence" value="ECO:0007669"/>
    <property type="project" value="TreeGrafter"/>
</dbReference>
<name>A0A7S2WUR1_9STRA</name>
<feature type="compositionally biased region" description="Gly residues" evidence="1">
    <location>
        <begin position="17"/>
        <end position="30"/>
    </location>
</feature>
<dbReference type="PANTHER" id="PTHR42840:SF6">
    <property type="entry name" value="BINDING ROSSMANN FOLD OXIDOREDUCTASE, PUTATIVE (AFU_ORTHOLOGUE AFUA_3G11930)-RELATED"/>
    <property type="match status" value="1"/>
</dbReference>
<dbReference type="Gene3D" id="3.30.360.10">
    <property type="entry name" value="Dihydrodipicolinate Reductase, domain 2"/>
    <property type="match status" value="1"/>
</dbReference>
<organism evidence="3">
    <name type="scientific">Rhizochromulina marina</name>
    <dbReference type="NCBI Taxonomy" id="1034831"/>
    <lineage>
        <taxon>Eukaryota</taxon>
        <taxon>Sar</taxon>
        <taxon>Stramenopiles</taxon>
        <taxon>Ochrophyta</taxon>
        <taxon>Dictyochophyceae</taxon>
        <taxon>Rhizochromulinales</taxon>
        <taxon>Rhizochromulina</taxon>
    </lineage>
</organism>
<accession>A0A7S2WUR1</accession>
<dbReference type="Pfam" id="PF01408">
    <property type="entry name" value="GFO_IDH_MocA"/>
    <property type="match status" value="1"/>
</dbReference>
<dbReference type="InterPro" id="IPR000683">
    <property type="entry name" value="Gfo/Idh/MocA-like_OxRdtase_N"/>
</dbReference>
<dbReference type="EMBL" id="HBHJ01029818">
    <property type="protein sequence ID" value="CAD9708740.1"/>
    <property type="molecule type" value="Transcribed_RNA"/>
</dbReference>
<feature type="region of interest" description="Disordered" evidence="1">
    <location>
        <begin position="1"/>
        <end position="30"/>
    </location>
</feature>
<dbReference type="InterPro" id="IPR036291">
    <property type="entry name" value="NAD(P)-bd_dom_sf"/>
</dbReference>
<evidence type="ECO:0000259" key="2">
    <source>
        <dbReference type="Pfam" id="PF01408"/>
    </source>
</evidence>
<dbReference type="PANTHER" id="PTHR42840">
    <property type="entry name" value="NAD(P)-BINDING ROSSMANN-FOLD SUPERFAMILY PROTEIN-RELATED"/>
    <property type="match status" value="1"/>
</dbReference>
<dbReference type="GO" id="GO:0016491">
    <property type="term" value="F:oxidoreductase activity"/>
    <property type="evidence" value="ECO:0007669"/>
    <property type="project" value="TreeGrafter"/>
</dbReference>
<protein>
    <recommendedName>
        <fullName evidence="2">Gfo/Idh/MocA-like oxidoreductase N-terminal domain-containing protein</fullName>
    </recommendedName>
</protein>